<dbReference type="Pfam" id="PF08569">
    <property type="entry name" value="Mo25"/>
    <property type="match status" value="1"/>
</dbReference>
<name>M2VXG6_GALSU</name>
<dbReference type="Gene3D" id="1.25.10.10">
    <property type="entry name" value="Leucine-rich Repeat Variant"/>
    <property type="match status" value="1"/>
</dbReference>
<dbReference type="PANTHER" id="PTHR10182">
    <property type="entry name" value="CALCIUM-BINDING PROTEIN 39-RELATED"/>
    <property type="match status" value="1"/>
</dbReference>
<dbReference type="GO" id="GO:0043539">
    <property type="term" value="F:protein serine/threonine kinase activator activity"/>
    <property type="evidence" value="ECO:0007669"/>
    <property type="project" value="TreeGrafter"/>
</dbReference>
<dbReference type="InterPro" id="IPR011989">
    <property type="entry name" value="ARM-like"/>
</dbReference>
<sequence length="379" mass="43569">MLSFFSKRRSISDNAHKFIQNISILIEKDIQSDTYDIDKVRLEVSKFLDEVKNILLRAESEQSKSRGLESVPEGETVSESSGSSSADKEAATEVTSIAGETDFLLLLAQGMHELDFEARKDAAQVFNNILRRCETQRLHTSLKAAGSPVKPTALDRIANTPQILEALIKGYEHTETALPCGSMLRECIRYETLAEMLLYSDLFGLFLGYIESNNFDVASDAFSSFKDLLTKHKQVVAKYLQSNYDQVMNQYFRQLLQSSNYVTRRQSLRLLSSLLTERTNLPIMRQYISETHNLKIVMNLLLDRSKSIQFEAFQIFKIFVANPSKPKDIEDILWKNKEQLVKFLDHFHEDRADEQFQEDRKMIIEEIRNCIGKESFSSE</sequence>
<keyword evidence="4" id="KW-1185">Reference proteome</keyword>
<dbReference type="EMBL" id="KB454525">
    <property type="protein sequence ID" value="EME27951.1"/>
    <property type="molecule type" value="Genomic_DNA"/>
</dbReference>
<dbReference type="GO" id="GO:0035556">
    <property type="term" value="P:intracellular signal transduction"/>
    <property type="evidence" value="ECO:0007669"/>
    <property type="project" value="TreeGrafter"/>
</dbReference>
<dbReference type="GeneID" id="17086828"/>
<comment type="similarity">
    <text evidence="1">Belongs to the Mo25 family.</text>
</comment>
<gene>
    <name evidence="3" type="ORF">Gasu_44580</name>
</gene>
<evidence type="ECO:0000313" key="4">
    <source>
        <dbReference type="Proteomes" id="UP000030680"/>
    </source>
</evidence>
<organism evidence="3 4">
    <name type="scientific">Galdieria sulphuraria</name>
    <name type="common">Red alga</name>
    <dbReference type="NCBI Taxonomy" id="130081"/>
    <lineage>
        <taxon>Eukaryota</taxon>
        <taxon>Rhodophyta</taxon>
        <taxon>Bangiophyceae</taxon>
        <taxon>Galdieriales</taxon>
        <taxon>Galdieriaceae</taxon>
        <taxon>Galdieria</taxon>
    </lineage>
</organism>
<dbReference type="eggNOG" id="KOG1566">
    <property type="taxonomic scope" value="Eukaryota"/>
</dbReference>
<dbReference type="OMA" id="AYDHKES"/>
<evidence type="ECO:0000313" key="3">
    <source>
        <dbReference type="EMBL" id="EME27951.1"/>
    </source>
</evidence>
<dbReference type="OrthoDB" id="609103at2759"/>
<dbReference type="InterPro" id="IPR013878">
    <property type="entry name" value="Mo25"/>
</dbReference>
<dbReference type="AlphaFoldDB" id="M2VXG6"/>
<dbReference type="STRING" id="130081.M2VXG6"/>
<evidence type="ECO:0000256" key="1">
    <source>
        <dbReference type="ARBA" id="ARBA00011012"/>
    </source>
</evidence>
<protein>
    <submittedName>
        <fullName evidence="3">Calcium binding protein 39</fullName>
    </submittedName>
</protein>
<feature type="region of interest" description="Disordered" evidence="2">
    <location>
        <begin position="65"/>
        <end position="92"/>
    </location>
</feature>
<accession>M2VXG6</accession>
<feature type="compositionally biased region" description="Low complexity" evidence="2">
    <location>
        <begin position="69"/>
        <end position="85"/>
    </location>
</feature>
<dbReference type="KEGG" id="gsl:Gasu_44580"/>
<dbReference type="Gramene" id="EME27951">
    <property type="protein sequence ID" value="EME27951"/>
    <property type="gene ID" value="Gasu_44580"/>
</dbReference>
<dbReference type="SUPFAM" id="SSF48371">
    <property type="entry name" value="ARM repeat"/>
    <property type="match status" value="1"/>
</dbReference>
<dbReference type="PANTHER" id="PTHR10182:SF3">
    <property type="entry name" value="PROTEIN MO25"/>
    <property type="match status" value="1"/>
</dbReference>
<evidence type="ECO:0000256" key="2">
    <source>
        <dbReference type="SAM" id="MobiDB-lite"/>
    </source>
</evidence>
<proteinExistence type="inferred from homology"/>
<dbReference type="InterPro" id="IPR016024">
    <property type="entry name" value="ARM-type_fold"/>
</dbReference>
<dbReference type="RefSeq" id="XP_005704471.1">
    <property type="nucleotide sequence ID" value="XM_005704414.1"/>
</dbReference>
<reference evidence="4" key="1">
    <citation type="journal article" date="2013" name="Science">
        <title>Gene transfer from bacteria and archaea facilitated evolution of an extremophilic eukaryote.</title>
        <authorList>
            <person name="Schonknecht G."/>
            <person name="Chen W.H."/>
            <person name="Ternes C.M."/>
            <person name="Barbier G.G."/>
            <person name="Shrestha R.P."/>
            <person name="Stanke M."/>
            <person name="Brautigam A."/>
            <person name="Baker B.J."/>
            <person name="Banfield J.F."/>
            <person name="Garavito R.M."/>
            <person name="Carr K."/>
            <person name="Wilkerson C."/>
            <person name="Rensing S.A."/>
            <person name="Gagneul D."/>
            <person name="Dickenson N.E."/>
            <person name="Oesterhelt C."/>
            <person name="Lercher M.J."/>
            <person name="Weber A.P."/>
        </authorList>
    </citation>
    <scope>NUCLEOTIDE SEQUENCE [LARGE SCALE GENOMIC DNA]</scope>
    <source>
        <strain evidence="4">074W</strain>
    </source>
</reference>
<dbReference type="Proteomes" id="UP000030680">
    <property type="component" value="Unassembled WGS sequence"/>
</dbReference>